<accession>A0ABN6P614</accession>
<dbReference type="EMBL" id="AP025637">
    <property type="protein sequence ID" value="BDG74087.1"/>
    <property type="molecule type" value="Genomic_DNA"/>
</dbReference>
<keyword evidence="2" id="KW-1185">Reference proteome</keyword>
<reference evidence="1 2" key="1">
    <citation type="journal article" date="2016" name="Microbes Environ.">
        <title>Phylogenetically diverse aerobic anoxygenic phototrophic bacteria isolated from epilithic biofilms in Tama river, Japan.</title>
        <authorList>
            <person name="Hirose S."/>
            <person name="Matsuura K."/>
            <person name="Haruta S."/>
        </authorList>
    </citation>
    <scope>NUCLEOTIDE SEQUENCE [LARGE SCALE GENOMIC DNA]</scope>
    <source>
        <strain evidence="1 2">S08</strain>
    </source>
</reference>
<protein>
    <submittedName>
        <fullName evidence="1">Uncharacterized protein</fullName>
    </submittedName>
</protein>
<organism evidence="1 2">
    <name type="scientific">Roseomonas fluvialis</name>
    <dbReference type="NCBI Taxonomy" id="1750527"/>
    <lineage>
        <taxon>Bacteria</taxon>
        <taxon>Pseudomonadati</taxon>
        <taxon>Pseudomonadota</taxon>
        <taxon>Alphaproteobacteria</taxon>
        <taxon>Acetobacterales</taxon>
        <taxon>Roseomonadaceae</taxon>
        <taxon>Roseomonas</taxon>
    </lineage>
</organism>
<evidence type="ECO:0000313" key="1">
    <source>
        <dbReference type="EMBL" id="BDG74087.1"/>
    </source>
</evidence>
<gene>
    <name evidence="1" type="ORF">Rmf_40160</name>
</gene>
<proteinExistence type="predicted"/>
<name>A0ABN6P614_9PROT</name>
<dbReference type="Proteomes" id="UP000831327">
    <property type="component" value="Chromosome"/>
</dbReference>
<sequence length="221" mass="24775">MGGFGSGRTAGKVTVEGCRTLKLDVNRVTKVLRGALRGVEPAALPVVGGAVWSWTTDGDAAPRAHALLTLMLHADHGTARLQFDIAQPSRRTGPQDQLVTLETTPCRFGGVRWWWVCPATGRRCATLYLPNGGQLFLSRGRGAYRLGYASQSQDAMGRSHGRLRRLHRRLGGAYTHADDVLPRRPKWMRWRTYERTWAEWEAAMERHEAIWMKGAERMLGR</sequence>
<evidence type="ECO:0000313" key="2">
    <source>
        <dbReference type="Proteomes" id="UP000831327"/>
    </source>
</evidence>